<sequence>MMTAEIGIVEQISAAIPLGITFSAQVTSPLPSVISKKPMSACCARFFRDQSAFLNSSSAMPESRTPEIT</sequence>
<dbReference type="Proteomes" id="UP000248745">
    <property type="component" value="Unassembled WGS sequence"/>
</dbReference>
<evidence type="ECO:0000313" key="1">
    <source>
        <dbReference type="EMBL" id="PZF70927.1"/>
    </source>
</evidence>
<evidence type="ECO:0000313" key="2">
    <source>
        <dbReference type="Proteomes" id="UP000248745"/>
    </source>
</evidence>
<proteinExistence type="predicted"/>
<dbReference type="AlphaFoldDB" id="A0A2W2B470"/>
<name>A0A2W2B470_9BACT</name>
<comment type="caution">
    <text evidence="1">The sequence shown here is derived from an EMBL/GenBank/DDBJ whole genome shotgun (WGS) entry which is preliminary data.</text>
</comment>
<accession>A0A2W2B470</accession>
<dbReference type="EMBL" id="QKTW01000028">
    <property type="protein sequence ID" value="PZF70927.1"/>
    <property type="molecule type" value="Genomic_DNA"/>
</dbReference>
<organism evidence="1 2">
    <name type="scientific">Taibaiella soli</name>
    <dbReference type="NCBI Taxonomy" id="1649169"/>
    <lineage>
        <taxon>Bacteria</taxon>
        <taxon>Pseudomonadati</taxon>
        <taxon>Bacteroidota</taxon>
        <taxon>Chitinophagia</taxon>
        <taxon>Chitinophagales</taxon>
        <taxon>Chitinophagaceae</taxon>
        <taxon>Taibaiella</taxon>
    </lineage>
</organism>
<protein>
    <submittedName>
        <fullName evidence="1">Uncharacterized protein</fullName>
    </submittedName>
</protein>
<keyword evidence="2" id="KW-1185">Reference proteome</keyword>
<gene>
    <name evidence="1" type="ORF">DN068_21105</name>
</gene>
<reference evidence="1 2" key="1">
    <citation type="submission" date="2018-06" db="EMBL/GenBank/DDBJ databases">
        <title>Mucibacter soli gen. nov., sp. nov., a new member of the family Chitinophagaceae producing mucin.</title>
        <authorList>
            <person name="Kim M.-K."/>
            <person name="Park S."/>
            <person name="Kim T.-S."/>
            <person name="Joung Y."/>
            <person name="Han J.-H."/>
            <person name="Kim S.B."/>
        </authorList>
    </citation>
    <scope>NUCLEOTIDE SEQUENCE [LARGE SCALE GENOMIC DNA]</scope>
    <source>
        <strain evidence="1 2">R1-15</strain>
    </source>
</reference>